<keyword evidence="3" id="KW-1185">Reference proteome</keyword>
<name>A0A553JQW1_SHEHA</name>
<feature type="transmembrane region" description="Helical" evidence="1">
    <location>
        <begin position="167"/>
        <end position="191"/>
    </location>
</feature>
<reference evidence="3" key="1">
    <citation type="submission" date="2019-07" db="EMBL/GenBank/DDBJ databases">
        <title>Shewanella sp. YLB-08 draft genomic sequence.</title>
        <authorList>
            <person name="Yu L."/>
        </authorList>
    </citation>
    <scope>NUCLEOTIDE SEQUENCE [LARGE SCALE GENOMIC DNA]</scope>
    <source>
        <strain evidence="3">JCM 20706</strain>
    </source>
</reference>
<evidence type="ECO:0000313" key="3">
    <source>
        <dbReference type="Proteomes" id="UP000318126"/>
    </source>
</evidence>
<feature type="transmembrane region" description="Helical" evidence="1">
    <location>
        <begin position="207"/>
        <end position="225"/>
    </location>
</feature>
<keyword evidence="1" id="KW-0812">Transmembrane</keyword>
<feature type="transmembrane region" description="Helical" evidence="1">
    <location>
        <begin position="105"/>
        <end position="127"/>
    </location>
</feature>
<evidence type="ECO:0000313" key="2">
    <source>
        <dbReference type="EMBL" id="TRY14856.1"/>
    </source>
</evidence>
<feature type="transmembrane region" description="Helical" evidence="1">
    <location>
        <begin position="67"/>
        <end position="85"/>
    </location>
</feature>
<gene>
    <name evidence="2" type="ORF">FN961_07640</name>
</gene>
<feature type="transmembrane region" description="Helical" evidence="1">
    <location>
        <begin position="133"/>
        <end position="155"/>
    </location>
</feature>
<protein>
    <submittedName>
        <fullName evidence="2">DUF2306 domain-containing protein</fullName>
    </submittedName>
</protein>
<dbReference type="AlphaFoldDB" id="A0A553JQW1"/>
<sequence>MSDSITMQNDARVKSIPFNWSVVGFLLFMTAIPGVPAIFLLALVAIGSSNGVSDSSMINALHFEAPAAIFVHGVAGILFFLTMPFQFSPALRAKNITWHKVGGRIALLSGYVMGLSAIWMHHVLYLVSFDARYISLLVMSVAMCIAFSLALWHIINRNIQSHRKWMVRAVAITLGAVTPLFVEVILLLLFGQFESTLTILNQFQHDYGRLVGVAINLGIVEYMFFKEQPKKKARSQLAM</sequence>
<dbReference type="EMBL" id="VKGK01000007">
    <property type="protein sequence ID" value="TRY14856.1"/>
    <property type="molecule type" value="Genomic_DNA"/>
</dbReference>
<keyword evidence="1" id="KW-0472">Membrane</keyword>
<organism evidence="2 3">
    <name type="scientific">Shewanella hanedai</name>
    <name type="common">Alteromonas hanedai</name>
    <dbReference type="NCBI Taxonomy" id="25"/>
    <lineage>
        <taxon>Bacteria</taxon>
        <taxon>Pseudomonadati</taxon>
        <taxon>Pseudomonadota</taxon>
        <taxon>Gammaproteobacteria</taxon>
        <taxon>Alteromonadales</taxon>
        <taxon>Shewanellaceae</taxon>
        <taxon>Shewanella</taxon>
    </lineage>
</organism>
<dbReference type="Pfam" id="PF10067">
    <property type="entry name" value="DUF2306"/>
    <property type="match status" value="1"/>
</dbReference>
<accession>A0A553JQW1</accession>
<dbReference type="Proteomes" id="UP000318126">
    <property type="component" value="Unassembled WGS sequence"/>
</dbReference>
<dbReference type="OrthoDB" id="6313799at2"/>
<dbReference type="RefSeq" id="WP_143563963.1">
    <property type="nucleotide sequence ID" value="NZ_BMPL01000020.1"/>
</dbReference>
<proteinExistence type="predicted"/>
<dbReference type="InterPro" id="IPR018750">
    <property type="entry name" value="DUF2306_membrane"/>
</dbReference>
<feature type="transmembrane region" description="Helical" evidence="1">
    <location>
        <begin position="20"/>
        <end position="47"/>
    </location>
</feature>
<keyword evidence="1" id="KW-1133">Transmembrane helix</keyword>
<evidence type="ECO:0000256" key="1">
    <source>
        <dbReference type="SAM" id="Phobius"/>
    </source>
</evidence>
<comment type="caution">
    <text evidence="2">The sequence shown here is derived from an EMBL/GenBank/DDBJ whole genome shotgun (WGS) entry which is preliminary data.</text>
</comment>